<reference evidence="3" key="1">
    <citation type="journal article" date="2019" name="Int. J. Syst. Evol. Microbiol.">
        <title>The Global Catalogue of Microorganisms (GCM) 10K type strain sequencing project: providing services to taxonomists for standard genome sequencing and annotation.</title>
        <authorList>
            <consortium name="The Broad Institute Genomics Platform"/>
            <consortium name="The Broad Institute Genome Sequencing Center for Infectious Disease"/>
            <person name="Wu L."/>
            <person name="Ma J."/>
        </authorList>
    </citation>
    <scope>NUCLEOTIDE SEQUENCE [LARGE SCALE GENOMIC DNA]</scope>
    <source>
        <strain evidence="3">CGMCC 4.7289</strain>
    </source>
</reference>
<keyword evidence="3" id="KW-1185">Reference proteome</keyword>
<feature type="region of interest" description="Disordered" evidence="1">
    <location>
        <begin position="1"/>
        <end position="33"/>
    </location>
</feature>
<evidence type="ECO:0000313" key="3">
    <source>
        <dbReference type="Proteomes" id="UP001595816"/>
    </source>
</evidence>
<organism evidence="2 3">
    <name type="scientific">Hamadaea flava</name>
    <dbReference type="NCBI Taxonomy" id="1742688"/>
    <lineage>
        <taxon>Bacteria</taxon>
        <taxon>Bacillati</taxon>
        <taxon>Actinomycetota</taxon>
        <taxon>Actinomycetes</taxon>
        <taxon>Micromonosporales</taxon>
        <taxon>Micromonosporaceae</taxon>
        <taxon>Hamadaea</taxon>
    </lineage>
</organism>
<comment type="caution">
    <text evidence="2">The sequence shown here is derived from an EMBL/GenBank/DDBJ whole genome shotgun (WGS) entry which is preliminary data.</text>
</comment>
<sequence>MWYAALGEGAREGGGYGGTPGEQAAGEDHRSGRRAEFVERTQQFRGSFVH</sequence>
<evidence type="ECO:0000256" key="1">
    <source>
        <dbReference type="SAM" id="MobiDB-lite"/>
    </source>
</evidence>
<accession>A0ABV8LS12</accession>
<protein>
    <recommendedName>
        <fullName evidence="4">MHC class I antigen</fullName>
    </recommendedName>
</protein>
<evidence type="ECO:0008006" key="4">
    <source>
        <dbReference type="Google" id="ProtNLM"/>
    </source>
</evidence>
<gene>
    <name evidence="2" type="ORF">ACFOZ4_18395</name>
</gene>
<name>A0ABV8LS12_9ACTN</name>
<dbReference type="EMBL" id="JBHSAY010000009">
    <property type="protein sequence ID" value="MFC4132584.1"/>
    <property type="molecule type" value="Genomic_DNA"/>
</dbReference>
<dbReference type="RefSeq" id="WP_253752996.1">
    <property type="nucleotide sequence ID" value="NZ_JAMZDZ010000001.1"/>
</dbReference>
<proteinExistence type="predicted"/>
<evidence type="ECO:0000313" key="2">
    <source>
        <dbReference type="EMBL" id="MFC4132584.1"/>
    </source>
</evidence>
<dbReference type="Proteomes" id="UP001595816">
    <property type="component" value="Unassembled WGS sequence"/>
</dbReference>